<dbReference type="PROSITE" id="PS50977">
    <property type="entry name" value="HTH_TETR_2"/>
    <property type="match status" value="1"/>
</dbReference>
<reference evidence="6 7" key="1">
    <citation type="submission" date="2020-06" db="EMBL/GenBank/DDBJ databases">
        <title>NJ-3-1, isolated from saline soil.</title>
        <authorList>
            <person name="Cui H.L."/>
            <person name="Shi X."/>
        </authorList>
    </citation>
    <scope>NUCLEOTIDE SEQUENCE [LARGE SCALE GENOMIC DNA]</scope>
    <source>
        <strain evidence="6 7">NJ-3-1</strain>
        <plasmid evidence="6 7">unnamed1</plasmid>
    </source>
</reference>
<geneLocation type="plasmid" evidence="6 7">
    <name>unnamed1</name>
</geneLocation>
<feature type="domain" description="HTH tetR-type" evidence="5">
    <location>
        <begin position="10"/>
        <end position="70"/>
    </location>
</feature>
<dbReference type="AlphaFoldDB" id="A0A7D5QCJ5"/>
<dbReference type="InterPro" id="IPR001647">
    <property type="entry name" value="HTH_TetR"/>
</dbReference>
<proteinExistence type="predicted"/>
<keyword evidence="1" id="KW-0805">Transcription regulation</keyword>
<evidence type="ECO:0000256" key="4">
    <source>
        <dbReference type="PROSITE-ProRule" id="PRU00335"/>
    </source>
</evidence>
<dbReference type="PANTHER" id="PTHR30055">
    <property type="entry name" value="HTH-TYPE TRANSCRIPTIONAL REGULATOR RUTR"/>
    <property type="match status" value="1"/>
</dbReference>
<dbReference type="GO" id="GO:0003700">
    <property type="term" value="F:DNA-binding transcription factor activity"/>
    <property type="evidence" value="ECO:0007669"/>
    <property type="project" value="TreeGrafter"/>
</dbReference>
<keyword evidence="2 4" id="KW-0238">DNA-binding</keyword>
<dbReference type="SUPFAM" id="SSF46689">
    <property type="entry name" value="Homeodomain-like"/>
    <property type="match status" value="1"/>
</dbReference>
<dbReference type="OrthoDB" id="135877at2157"/>
<dbReference type="EMBL" id="CP058580">
    <property type="protein sequence ID" value="QLG64236.1"/>
    <property type="molecule type" value="Genomic_DNA"/>
</dbReference>
<dbReference type="RefSeq" id="WP_179270819.1">
    <property type="nucleotide sequence ID" value="NZ_CP058580.1"/>
</dbReference>
<protein>
    <submittedName>
        <fullName evidence="6">TetR/AcrR family transcriptional regulator</fullName>
    </submittedName>
</protein>
<gene>
    <name evidence="6" type="ORF">HUG12_20855</name>
</gene>
<keyword evidence="7" id="KW-1185">Reference proteome</keyword>
<evidence type="ECO:0000256" key="1">
    <source>
        <dbReference type="ARBA" id="ARBA00023015"/>
    </source>
</evidence>
<dbReference type="GeneID" id="56039964"/>
<dbReference type="Proteomes" id="UP000509626">
    <property type="component" value="Plasmid unnamed1"/>
</dbReference>
<dbReference type="Pfam" id="PF00440">
    <property type="entry name" value="TetR_N"/>
    <property type="match status" value="1"/>
</dbReference>
<evidence type="ECO:0000256" key="2">
    <source>
        <dbReference type="ARBA" id="ARBA00023125"/>
    </source>
</evidence>
<accession>A0A7D5QCJ5</accession>
<evidence type="ECO:0000313" key="6">
    <source>
        <dbReference type="EMBL" id="QLG64236.1"/>
    </source>
</evidence>
<organism evidence="6 7">
    <name type="scientific">Halorarum salinum</name>
    <dbReference type="NCBI Taxonomy" id="2743089"/>
    <lineage>
        <taxon>Archaea</taxon>
        <taxon>Methanobacteriati</taxon>
        <taxon>Methanobacteriota</taxon>
        <taxon>Stenosarchaea group</taxon>
        <taxon>Halobacteria</taxon>
        <taxon>Halobacteriales</taxon>
        <taxon>Haloferacaceae</taxon>
        <taxon>Halorarum</taxon>
    </lineage>
</organism>
<evidence type="ECO:0000259" key="5">
    <source>
        <dbReference type="PROSITE" id="PS50977"/>
    </source>
</evidence>
<keyword evidence="6" id="KW-0614">Plasmid</keyword>
<dbReference type="KEGG" id="halu:HUG12_20855"/>
<dbReference type="Gene3D" id="1.10.357.10">
    <property type="entry name" value="Tetracycline Repressor, domain 2"/>
    <property type="match status" value="1"/>
</dbReference>
<dbReference type="GO" id="GO:0000976">
    <property type="term" value="F:transcription cis-regulatory region binding"/>
    <property type="evidence" value="ECO:0007669"/>
    <property type="project" value="TreeGrafter"/>
</dbReference>
<dbReference type="InterPro" id="IPR009057">
    <property type="entry name" value="Homeodomain-like_sf"/>
</dbReference>
<sequence length="205" mass="23116">MRGFSDEERERIREELVETGRELLATYGPEKTNVADVTEPVGIAKSTFYRFFDSKADLYLEVFLRESEAFEARVEAELEGVEEPREGLERLFRCYAGFAEENVLVQRTMASGGYRDLFGDVSPERMEEYRAEGMAAYTPFVERFRGEGSGPLADLDPATVLGVMGTIGLLVLHREDYEQYGEGYYEAVREALVTSLARGLTAEEA</sequence>
<dbReference type="Gene3D" id="1.10.10.60">
    <property type="entry name" value="Homeodomain-like"/>
    <property type="match status" value="1"/>
</dbReference>
<evidence type="ECO:0000256" key="3">
    <source>
        <dbReference type="ARBA" id="ARBA00023163"/>
    </source>
</evidence>
<name>A0A7D5QCJ5_9EURY</name>
<evidence type="ECO:0000313" key="7">
    <source>
        <dbReference type="Proteomes" id="UP000509626"/>
    </source>
</evidence>
<feature type="DNA-binding region" description="H-T-H motif" evidence="4">
    <location>
        <begin position="33"/>
        <end position="52"/>
    </location>
</feature>
<keyword evidence="3" id="KW-0804">Transcription</keyword>
<dbReference type="PANTHER" id="PTHR30055:SF234">
    <property type="entry name" value="HTH-TYPE TRANSCRIPTIONAL REGULATOR BETI"/>
    <property type="match status" value="1"/>
</dbReference>
<dbReference type="InterPro" id="IPR050109">
    <property type="entry name" value="HTH-type_TetR-like_transc_reg"/>
</dbReference>